<evidence type="ECO:0000313" key="6">
    <source>
        <dbReference type="Proteomes" id="UP000594621"/>
    </source>
</evidence>
<dbReference type="Proteomes" id="UP000594621">
    <property type="component" value="Chromosome"/>
</dbReference>
<feature type="transmembrane region" description="Helical" evidence="2">
    <location>
        <begin position="103"/>
        <end position="123"/>
    </location>
</feature>
<evidence type="ECO:0000259" key="4">
    <source>
        <dbReference type="SMART" id="SM00978"/>
    </source>
</evidence>
<feature type="compositionally biased region" description="Low complexity" evidence="1">
    <location>
        <begin position="49"/>
        <end position="71"/>
    </location>
</feature>
<dbReference type="EMBL" id="CP061379">
    <property type="protein sequence ID" value="QPF94058.1"/>
    <property type="molecule type" value="Genomic_DNA"/>
</dbReference>
<keyword evidence="2" id="KW-0472">Membrane</keyword>
<name>A0A7S9DA69_9BRAD</name>
<sequence>MPGIWETNMNFSQWSRRLVKTIAVVLALALPTALAISSADARVGGGFSSGSRGSRTFSAPPSTTTAPGSTSQFNRTFTQPGAGMNSAASAPARGGLFGRGGGFLGGLAAGFLGAGLLGMLFGGGLFGGLGGLSSILGLIIQIVLVVFVVRLAMSWWQRRNAPQAAYAGADAGPQASYRNGLGGGLGSGLGGGFGFAANNAPLEIKPDDYEAFERLLGEIQSAWSNEDVAKLHTLATPEMVSYFEQDLAKNRARNAVNKVTNVKLLQGDLAEAWREGETEYATVAMRFALTDRTVDRTTGALLDGSEQPGEVTEVWTFARRPGSAWELSAIQQAN</sequence>
<dbReference type="PANTHER" id="PTHR41542:SF1">
    <property type="entry name" value="BLL5807 PROTEIN"/>
    <property type="match status" value="1"/>
</dbReference>
<evidence type="ECO:0000313" key="5">
    <source>
        <dbReference type="EMBL" id="QPF94058.1"/>
    </source>
</evidence>
<proteinExistence type="predicted"/>
<protein>
    <submittedName>
        <fullName evidence="5">Tim44 domain-containing protein</fullName>
    </submittedName>
</protein>
<feature type="chain" id="PRO_5032627385" evidence="3">
    <location>
        <begin position="36"/>
        <end position="334"/>
    </location>
</feature>
<keyword evidence="2" id="KW-1133">Transmembrane helix</keyword>
<dbReference type="PANTHER" id="PTHR41542">
    <property type="entry name" value="BLL5807 PROTEIN"/>
    <property type="match status" value="1"/>
</dbReference>
<dbReference type="Pfam" id="PF04280">
    <property type="entry name" value="Tim44"/>
    <property type="match status" value="1"/>
</dbReference>
<reference evidence="5 6" key="1">
    <citation type="submission" date="2020-09" db="EMBL/GenBank/DDBJ databases">
        <title>Complete genomes of bradyrhizobia occurring on native shrubby legumes in Australia.</title>
        <authorList>
            <person name="Lafay B."/>
        </authorList>
    </citation>
    <scope>NUCLEOTIDE SEQUENCE [LARGE SCALE GENOMIC DNA]</scope>
    <source>
        <strain evidence="5 6">BDV5040</strain>
    </source>
</reference>
<dbReference type="RefSeq" id="WP_195803561.1">
    <property type="nucleotide sequence ID" value="NZ_CP061379.1"/>
</dbReference>
<feature type="transmembrane region" description="Helical" evidence="2">
    <location>
        <begin position="135"/>
        <end position="156"/>
    </location>
</feature>
<evidence type="ECO:0000256" key="2">
    <source>
        <dbReference type="SAM" id="Phobius"/>
    </source>
</evidence>
<gene>
    <name evidence="5" type="ORF">IC761_12615</name>
</gene>
<accession>A0A7S9DA69</accession>
<dbReference type="InterPro" id="IPR032710">
    <property type="entry name" value="NTF2-like_dom_sf"/>
</dbReference>
<organism evidence="5 6">
    <name type="scientific">Bradyrhizobium commune</name>
    <dbReference type="NCBI Taxonomy" id="83627"/>
    <lineage>
        <taxon>Bacteria</taxon>
        <taxon>Pseudomonadati</taxon>
        <taxon>Pseudomonadota</taxon>
        <taxon>Alphaproteobacteria</taxon>
        <taxon>Hyphomicrobiales</taxon>
        <taxon>Nitrobacteraceae</taxon>
        <taxon>Bradyrhizobium</taxon>
    </lineage>
</organism>
<dbReference type="SMART" id="SM00978">
    <property type="entry name" value="Tim44"/>
    <property type="match status" value="1"/>
</dbReference>
<keyword evidence="2" id="KW-0812">Transmembrane</keyword>
<evidence type="ECO:0000256" key="3">
    <source>
        <dbReference type="SAM" id="SignalP"/>
    </source>
</evidence>
<feature type="signal peptide" evidence="3">
    <location>
        <begin position="1"/>
        <end position="35"/>
    </location>
</feature>
<dbReference type="SUPFAM" id="SSF54427">
    <property type="entry name" value="NTF2-like"/>
    <property type="match status" value="1"/>
</dbReference>
<dbReference type="InterPro" id="IPR007379">
    <property type="entry name" value="Tim44-like_dom"/>
</dbReference>
<keyword evidence="6" id="KW-1185">Reference proteome</keyword>
<keyword evidence="3" id="KW-0732">Signal</keyword>
<dbReference type="KEGG" id="bcou:IC761_12615"/>
<dbReference type="AlphaFoldDB" id="A0A7S9DA69"/>
<dbReference type="Gene3D" id="3.10.450.240">
    <property type="match status" value="1"/>
</dbReference>
<evidence type="ECO:0000256" key="1">
    <source>
        <dbReference type="SAM" id="MobiDB-lite"/>
    </source>
</evidence>
<feature type="domain" description="Tim44-like" evidence="4">
    <location>
        <begin position="189"/>
        <end position="332"/>
    </location>
</feature>
<feature type="region of interest" description="Disordered" evidence="1">
    <location>
        <begin position="49"/>
        <end position="77"/>
    </location>
</feature>